<feature type="repeat" description="TPR" evidence="3">
    <location>
        <begin position="63"/>
        <end position="96"/>
    </location>
</feature>
<name>A0A518E434_9BACT</name>
<feature type="repeat" description="TPR" evidence="3">
    <location>
        <begin position="131"/>
        <end position="164"/>
    </location>
</feature>
<dbReference type="EMBL" id="CP036433">
    <property type="protein sequence ID" value="QDU98856.1"/>
    <property type="molecule type" value="Genomic_DNA"/>
</dbReference>
<evidence type="ECO:0000256" key="1">
    <source>
        <dbReference type="ARBA" id="ARBA00022737"/>
    </source>
</evidence>
<evidence type="ECO:0000313" key="6">
    <source>
        <dbReference type="Proteomes" id="UP000317648"/>
    </source>
</evidence>
<dbReference type="Proteomes" id="UP000317648">
    <property type="component" value="Chromosome"/>
</dbReference>
<feature type="repeat" description="TPR" evidence="3">
    <location>
        <begin position="97"/>
        <end position="130"/>
    </location>
</feature>
<dbReference type="Pfam" id="PF13374">
    <property type="entry name" value="TPR_10"/>
    <property type="match status" value="1"/>
</dbReference>
<proteinExistence type="predicted"/>
<dbReference type="PANTHER" id="PTHR12558:SF13">
    <property type="entry name" value="CELL DIVISION CYCLE PROTEIN 27 HOMOLOG"/>
    <property type="match status" value="1"/>
</dbReference>
<keyword evidence="5" id="KW-0449">Lipoprotein</keyword>
<dbReference type="PANTHER" id="PTHR12558">
    <property type="entry name" value="CELL DIVISION CYCLE 16,23,27"/>
    <property type="match status" value="1"/>
</dbReference>
<dbReference type="Pfam" id="PF13432">
    <property type="entry name" value="TPR_16"/>
    <property type="match status" value="1"/>
</dbReference>
<gene>
    <name evidence="5" type="ORF">Pla8534_67670</name>
</gene>
<keyword evidence="1" id="KW-0677">Repeat</keyword>
<feature type="repeat" description="TPR" evidence="3">
    <location>
        <begin position="195"/>
        <end position="228"/>
    </location>
</feature>
<dbReference type="InterPro" id="IPR011990">
    <property type="entry name" value="TPR-like_helical_dom_sf"/>
</dbReference>
<dbReference type="SUPFAM" id="SSF48452">
    <property type="entry name" value="TPR-like"/>
    <property type="match status" value="1"/>
</dbReference>
<dbReference type="Pfam" id="PF07719">
    <property type="entry name" value="TPR_2"/>
    <property type="match status" value="1"/>
</dbReference>
<organism evidence="5 6">
    <name type="scientific">Lignipirellula cremea</name>
    <dbReference type="NCBI Taxonomy" id="2528010"/>
    <lineage>
        <taxon>Bacteria</taxon>
        <taxon>Pseudomonadati</taxon>
        <taxon>Planctomycetota</taxon>
        <taxon>Planctomycetia</taxon>
        <taxon>Pirellulales</taxon>
        <taxon>Pirellulaceae</taxon>
        <taxon>Lignipirellula</taxon>
    </lineage>
</organism>
<dbReference type="InterPro" id="IPR019734">
    <property type="entry name" value="TPR_rpt"/>
</dbReference>
<evidence type="ECO:0000256" key="3">
    <source>
        <dbReference type="PROSITE-ProRule" id="PRU00339"/>
    </source>
</evidence>
<dbReference type="OrthoDB" id="291443at2"/>
<sequence>MRTFPPLADRPRKLPRRTVLANCGICLLAITCGGCTTFQDMSKWSWKPAPPAADAETFTRDQAAIAVTKGESAEQLGNTDEAIRYFEQARSLDPQWNHLSRRLAVLYDQRGDSEKARAAYHQALELQPRDPELLNDLGVYYLHRERWSEAEAWLRRALAAQPDHQRATNNLAMSLAMQGRLQESYDAFSKVVGPAAAYSNLGVLLTRQGRTAEARDHFQRALALENTLHPANEFLSLLDRPATPASPAPLETSVQPVAYQRATGR</sequence>
<evidence type="ECO:0000313" key="5">
    <source>
        <dbReference type="EMBL" id="QDU98856.1"/>
    </source>
</evidence>
<reference evidence="5 6" key="1">
    <citation type="submission" date="2019-02" db="EMBL/GenBank/DDBJ databases">
        <title>Deep-cultivation of Planctomycetes and their phenomic and genomic characterization uncovers novel biology.</title>
        <authorList>
            <person name="Wiegand S."/>
            <person name="Jogler M."/>
            <person name="Boedeker C."/>
            <person name="Pinto D."/>
            <person name="Vollmers J."/>
            <person name="Rivas-Marin E."/>
            <person name="Kohn T."/>
            <person name="Peeters S.H."/>
            <person name="Heuer A."/>
            <person name="Rast P."/>
            <person name="Oberbeckmann S."/>
            <person name="Bunk B."/>
            <person name="Jeske O."/>
            <person name="Meyerdierks A."/>
            <person name="Storesund J.E."/>
            <person name="Kallscheuer N."/>
            <person name="Luecker S."/>
            <person name="Lage O.M."/>
            <person name="Pohl T."/>
            <person name="Merkel B.J."/>
            <person name="Hornburger P."/>
            <person name="Mueller R.-W."/>
            <person name="Bruemmer F."/>
            <person name="Labrenz M."/>
            <person name="Spormann A.M."/>
            <person name="Op den Camp H."/>
            <person name="Overmann J."/>
            <person name="Amann R."/>
            <person name="Jetten M.S.M."/>
            <person name="Mascher T."/>
            <person name="Medema M.H."/>
            <person name="Devos D.P."/>
            <person name="Kaster A.-K."/>
            <person name="Ovreas L."/>
            <person name="Rohde M."/>
            <person name="Galperin M.Y."/>
            <person name="Jogler C."/>
        </authorList>
    </citation>
    <scope>NUCLEOTIDE SEQUENCE [LARGE SCALE GENOMIC DNA]</scope>
    <source>
        <strain evidence="5 6">Pla85_3_4</strain>
    </source>
</reference>
<accession>A0A518E434</accession>
<dbReference type="InterPro" id="IPR013105">
    <property type="entry name" value="TPR_2"/>
</dbReference>
<evidence type="ECO:0000256" key="4">
    <source>
        <dbReference type="SAM" id="MobiDB-lite"/>
    </source>
</evidence>
<dbReference type="SMART" id="SM00028">
    <property type="entry name" value="TPR"/>
    <property type="match status" value="4"/>
</dbReference>
<evidence type="ECO:0000256" key="2">
    <source>
        <dbReference type="ARBA" id="ARBA00022803"/>
    </source>
</evidence>
<dbReference type="Gene3D" id="1.25.40.10">
    <property type="entry name" value="Tetratricopeptide repeat domain"/>
    <property type="match status" value="1"/>
</dbReference>
<dbReference type="PROSITE" id="PS50293">
    <property type="entry name" value="TPR_REGION"/>
    <property type="match status" value="1"/>
</dbReference>
<protein>
    <submittedName>
        <fullName evidence="5">Lipoprotein NlpI</fullName>
    </submittedName>
</protein>
<keyword evidence="6" id="KW-1185">Reference proteome</keyword>
<dbReference type="AlphaFoldDB" id="A0A518E434"/>
<dbReference type="KEGG" id="lcre:Pla8534_67670"/>
<dbReference type="RefSeq" id="WP_145058431.1">
    <property type="nucleotide sequence ID" value="NZ_CP036433.1"/>
</dbReference>
<keyword evidence="2 3" id="KW-0802">TPR repeat</keyword>
<dbReference type="PROSITE" id="PS50005">
    <property type="entry name" value="TPR"/>
    <property type="match status" value="4"/>
</dbReference>
<feature type="region of interest" description="Disordered" evidence="4">
    <location>
        <begin position="245"/>
        <end position="265"/>
    </location>
</feature>